<gene>
    <name evidence="3" type="ORF">B1A_01937</name>
</gene>
<dbReference type="EMBL" id="AUZX01001455">
    <property type="protein sequence ID" value="EQD79054.1"/>
    <property type="molecule type" value="Genomic_DNA"/>
</dbReference>
<dbReference type="InterPro" id="IPR002104">
    <property type="entry name" value="Integrase_catalytic"/>
</dbReference>
<comment type="caution">
    <text evidence="3">The sequence shown here is derived from an EMBL/GenBank/DDBJ whole genome shotgun (WGS) entry which is preliminary data.</text>
</comment>
<reference evidence="3" key="2">
    <citation type="journal article" date="2014" name="ISME J.">
        <title>Microbial stratification in low pH oxic and suboxic macroscopic growths along an acid mine drainage.</title>
        <authorList>
            <person name="Mendez-Garcia C."/>
            <person name="Mesa V."/>
            <person name="Sprenger R.R."/>
            <person name="Richter M."/>
            <person name="Diez M.S."/>
            <person name="Solano J."/>
            <person name="Bargiela R."/>
            <person name="Golyshina O.V."/>
            <person name="Manteca A."/>
            <person name="Ramos J.L."/>
            <person name="Gallego J.R."/>
            <person name="Llorente I."/>
            <person name="Martins Dos Santos V.A."/>
            <person name="Jensen O.N."/>
            <person name="Pelaez A.I."/>
            <person name="Sanchez J."/>
            <person name="Ferrer M."/>
        </authorList>
    </citation>
    <scope>NUCLEOTIDE SEQUENCE</scope>
</reference>
<evidence type="ECO:0000256" key="1">
    <source>
        <dbReference type="ARBA" id="ARBA00023172"/>
    </source>
</evidence>
<organism evidence="3">
    <name type="scientific">mine drainage metagenome</name>
    <dbReference type="NCBI Taxonomy" id="410659"/>
    <lineage>
        <taxon>unclassified sequences</taxon>
        <taxon>metagenomes</taxon>
        <taxon>ecological metagenomes</taxon>
    </lineage>
</organism>
<protein>
    <submittedName>
        <fullName evidence="3">Integrase/recombinase</fullName>
    </submittedName>
</protein>
<feature type="domain" description="Tyr recombinase" evidence="2">
    <location>
        <begin position="1"/>
        <end position="151"/>
    </location>
</feature>
<proteinExistence type="predicted"/>
<dbReference type="SUPFAM" id="SSF56349">
    <property type="entry name" value="DNA breaking-rejoining enzymes"/>
    <property type="match status" value="1"/>
</dbReference>
<dbReference type="GO" id="GO:0015074">
    <property type="term" value="P:DNA integration"/>
    <property type="evidence" value="ECO:0007669"/>
    <property type="project" value="InterPro"/>
</dbReference>
<sequence length="151" mass="16687">LMAFSGLRPQAIGNYGGTDGLRLSDLDGVTVEGSNVTVPEPPILVKVRAANSKAGHTYFTFLGAEGAEYLRAFLEERARSGEQLGPESDIIHPYRVKKKFVQATNIGRQVRLALRRGGIQARPYVLRSYFASRLLEAQNAGKVARDYSEFW</sequence>
<dbReference type="InterPro" id="IPR011010">
    <property type="entry name" value="DNA_brk_join_enz"/>
</dbReference>
<keyword evidence="1" id="KW-0233">DNA recombination</keyword>
<dbReference type="AlphaFoldDB" id="T1DC97"/>
<dbReference type="GO" id="GO:0006310">
    <property type="term" value="P:DNA recombination"/>
    <property type="evidence" value="ECO:0007669"/>
    <property type="project" value="UniProtKB-KW"/>
</dbReference>
<feature type="non-terminal residue" evidence="3">
    <location>
        <position position="1"/>
    </location>
</feature>
<dbReference type="PROSITE" id="PS51898">
    <property type="entry name" value="TYR_RECOMBINASE"/>
    <property type="match status" value="1"/>
</dbReference>
<dbReference type="Gene3D" id="1.10.443.10">
    <property type="entry name" value="Intergrase catalytic core"/>
    <property type="match status" value="1"/>
</dbReference>
<dbReference type="InterPro" id="IPR013762">
    <property type="entry name" value="Integrase-like_cat_sf"/>
</dbReference>
<evidence type="ECO:0000259" key="2">
    <source>
        <dbReference type="PROSITE" id="PS51898"/>
    </source>
</evidence>
<evidence type="ECO:0000313" key="3">
    <source>
        <dbReference type="EMBL" id="EQD79054.1"/>
    </source>
</evidence>
<reference evidence="3" key="1">
    <citation type="submission" date="2013-08" db="EMBL/GenBank/DDBJ databases">
        <authorList>
            <person name="Mendez C."/>
            <person name="Richter M."/>
            <person name="Ferrer M."/>
            <person name="Sanchez J."/>
        </authorList>
    </citation>
    <scope>NUCLEOTIDE SEQUENCE</scope>
</reference>
<dbReference type="GO" id="GO:0003677">
    <property type="term" value="F:DNA binding"/>
    <property type="evidence" value="ECO:0007669"/>
    <property type="project" value="InterPro"/>
</dbReference>
<name>T1DC97_9ZZZZ</name>
<accession>T1DC97</accession>
<feature type="non-terminal residue" evidence="3">
    <location>
        <position position="151"/>
    </location>
</feature>